<dbReference type="STRING" id="210143.A0A1R3KHU9"/>
<organism evidence="2 3">
    <name type="scientific">Corchorus capsularis</name>
    <name type="common">Jute</name>
    <dbReference type="NCBI Taxonomy" id="210143"/>
    <lineage>
        <taxon>Eukaryota</taxon>
        <taxon>Viridiplantae</taxon>
        <taxon>Streptophyta</taxon>
        <taxon>Embryophyta</taxon>
        <taxon>Tracheophyta</taxon>
        <taxon>Spermatophyta</taxon>
        <taxon>Magnoliopsida</taxon>
        <taxon>eudicotyledons</taxon>
        <taxon>Gunneridae</taxon>
        <taxon>Pentapetalae</taxon>
        <taxon>rosids</taxon>
        <taxon>malvids</taxon>
        <taxon>Malvales</taxon>
        <taxon>Malvaceae</taxon>
        <taxon>Grewioideae</taxon>
        <taxon>Apeibeae</taxon>
        <taxon>Corchorus</taxon>
    </lineage>
</organism>
<evidence type="ECO:0000259" key="1">
    <source>
        <dbReference type="Pfam" id="PF04937"/>
    </source>
</evidence>
<dbReference type="OrthoDB" id="1936192at2759"/>
<accession>A0A1R3KHU9</accession>
<dbReference type="Proteomes" id="UP000188268">
    <property type="component" value="Unassembled WGS sequence"/>
</dbReference>
<proteinExistence type="predicted"/>
<name>A0A1R3KHU9_COCAP</name>
<dbReference type="AlphaFoldDB" id="A0A1R3KHU9"/>
<protein>
    <recommendedName>
        <fullName evidence="1">DUF659 domain-containing protein</fullName>
    </recommendedName>
</protein>
<dbReference type="Pfam" id="PF04937">
    <property type="entry name" value="DUF659"/>
    <property type="match status" value="1"/>
</dbReference>
<reference evidence="2 3" key="1">
    <citation type="submission" date="2013-09" db="EMBL/GenBank/DDBJ databases">
        <title>Corchorus capsularis genome sequencing.</title>
        <authorList>
            <person name="Alam M."/>
            <person name="Haque M.S."/>
            <person name="Islam M.S."/>
            <person name="Emdad E.M."/>
            <person name="Islam M.M."/>
            <person name="Ahmed B."/>
            <person name="Halim A."/>
            <person name="Hossen Q.M.M."/>
            <person name="Hossain M.Z."/>
            <person name="Ahmed R."/>
            <person name="Khan M.M."/>
            <person name="Islam R."/>
            <person name="Rashid M.M."/>
            <person name="Khan S.A."/>
            <person name="Rahman M.S."/>
            <person name="Alam M."/>
        </authorList>
    </citation>
    <scope>NUCLEOTIDE SEQUENCE [LARGE SCALE GENOMIC DNA]</scope>
    <source>
        <strain evidence="3">cv. CVL-1</strain>
        <tissue evidence="2">Whole seedling</tissue>
    </source>
</reference>
<evidence type="ECO:0000313" key="2">
    <source>
        <dbReference type="EMBL" id="OMP06673.1"/>
    </source>
</evidence>
<dbReference type="EMBL" id="AWWV01004842">
    <property type="protein sequence ID" value="OMP06673.1"/>
    <property type="molecule type" value="Genomic_DNA"/>
</dbReference>
<sequence length="209" mass="24061">MAASEGGAIFLKAINCEGEYKDKQFVARLMKEPIADVGAQNVVQVITDNTPVCKAAGSLVEAQHTHIFWTPCVVHTLNLALKNICAAKNIHQNEVNYDLLSWITKVGDDAIFIRDFIMNHAMREDDVSKAERVKEIILNDEWWDQVDYIVSFTTPIYEMFRIMDTDRPTLHLVHEMWDEMIEKVYSNEWLSEVSNRPPPHKDVEISEKK</sequence>
<dbReference type="SUPFAM" id="SSF53098">
    <property type="entry name" value="Ribonuclease H-like"/>
    <property type="match status" value="1"/>
</dbReference>
<dbReference type="InterPro" id="IPR007021">
    <property type="entry name" value="DUF659"/>
</dbReference>
<dbReference type="InterPro" id="IPR012337">
    <property type="entry name" value="RNaseH-like_sf"/>
</dbReference>
<dbReference type="OMA" id="INCEGEY"/>
<keyword evidence="3" id="KW-1185">Reference proteome</keyword>
<gene>
    <name evidence="2" type="ORF">CCACVL1_01474</name>
</gene>
<dbReference type="Gramene" id="OMP06673">
    <property type="protein sequence ID" value="OMP06673"/>
    <property type="gene ID" value="CCACVL1_01474"/>
</dbReference>
<comment type="caution">
    <text evidence="2">The sequence shown here is derived from an EMBL/GenBank/DDBJ whole genome shotgun (WGS) entry which is preliminary data.</text>
</comment>
<dbReference type="PANTHER" id="PTHR32166">
    <property type="entry name" value="OSJNBA0013A04.12 PROTEIN"/>
    <property type="match status" value="1"/>
</dbReference>
<feature type="domain" description="DUF659" evidence="1">
    <location>
        <begin position="1"/>
        <end position="91"/>
    </location>
</feature>
<dbReference type="PANTHER" id="PTHR32166:SF81">
    <property type="entry name" value="OS06G0658400 PROTEIN"/>
    <property type="match status" value="1"/>
</dbReference>
<evidence type="ECO:0000313" key="3">
    <source>
        <dbReference type="Proteomes" id="UP000188268"/>
    </source>
</evidence>